<accession>A0AAN9R6S9</accession>
<proteinExistence type="predicted"/>
<evidence type="ECO:0000313" key="1">
    <source>
        <dbReference type="EMBL" id="KAK7361296.1"/>
    </source>
</evidence>
<organism evidence="1 2">
    <name type="scientific">Canavalia gladiata</name>
    <name type="common">Sword bean</name>
    <name type="synonym">Dolichos gladiatus</name>
    <dbReference type="NCBI Taxonomy" id="3824"/>
    <lineage>
        <taxon>Eukaryota</taxon>
        <taxon>Viridiplantae</taxon>
        <taxon>Streptophyta</taxon>
        <taxon>Embryophyta</taxon>
        <taxon>Tracheophyta</taxon>
        <taxon>Spermatophyta</taxon>
        <taxon>Magnoliopsida</taxon>
        <taxon>eudicotyledons</taxon>
        <taxon>Gunneridae</taxon>
        <taxon>Pentapetalae</taxon>
        <taxon>rosids</taxon>
        <taxon>fabids</taxon>
        <taxon>Fabales</taxon>
        <taxon>Fabaceae</taxon>
        <taxon>Papilionoideae</taxon>
        <taxon>50 kb inversion clade</taxon>
        <taxon>NPAAA clade</taxon>
        <taxon>indigoferoid/millettioid clade</taxon>
        <taxon>Phaseoleae</taxon>
        <taxon>Canavalia</taxon>
    </lineage>
</organism>
<name>A0AAN9R6S9_CANGL</name>
<reference evidence="1 2" key="1">
    <citation type="submission" date="2024-01" db="EMBL/GenBank/DDBJ databases">
        <title>The genomes of 5 underutilized Papilionoideae crops provide insights into root nodulation and disease resistanc.</title>
        <authorList>
            <person name="Jiang F."/>
        </authorList>
    </citation>
    <scope>NUCLEOTIDE SEQUENCE [LARGE SCALE GENOMIC DNA]</scope>
    <source>
        <strain evidence="1">LVBAO_FW01</strain>
        <tissue evidence="1">Leaves</tissue>
    </source>
</reference>
<keyword evidence="2" id="KW-1185">Reference proteome</keyword>
<dbReference type="AlphaFoldDB" id="A0AAN9R6S9"/>
<protein>
    <submittedName>
        <fullName evidence="1">Uncharacterized protein</fullName>
    </submittedName>
</protein>
<gene>
    <name evidence="1" type="ORF">VNO77_03346</name>
</gene>
<dbReference type="EMBL" id="JAYMYQ010000001">
    <property type="protein sequence ID" value="KAK7361296.1"/>
    <property type="molecule type" value="Genomic_DNA"/>
</dbReference>
<dbReference type="Proteomes" id="UP001367508">
    <property type="component" value="Unassembled WGS sequence"/>
</dbReference>
<sequence length="94" mass="10162">MLWFPMALILHNERPCTSLDLRALGEYLAMVENGSRAVPGVVSGKHSVFGTAVGGETDDDHGRSLVVKARPSAEINPPSSDPMGTMMEAWRIPK</sequence>
<evidence type="ECO:0000313" key="2">
    <source>
        <dbReference type="Proteomes" id="UP001367508"/>
    </source>
</evidence>
<comment type="caution">
    <text evidence="1">The sequence shown here is derived from an EMBL/GenBank/DDBJ whole genome shotgun (WGS) entry which is preliminary data.</text>
</comment>